<gene>
    <name evidence="2" type="ORF">UG56_026090</name>
</gene>
<organism evidence="2 3">
    <name type="scientific">Nocardioides luteus</name>
    <dbReference type="NCBI Taxonomy" id="1844"/>
    <lineage>
        <taxon>Bacteria</taxon>
        <taxon>Bacillati</taxon>
        <taxon>Actinomycetota</taxon>
        <taxon>Actinomycetes</taxon>
        <taxon>Propionibacteriales</taxon>
        <taxon>Nocardioidaceae</taxon>
        <taxon>Nocardioides</taxon>
    </lineage>
</organism>
<comment type="caution">
    <text evidence="2">The sequence shown here is derived from an EMBL/GenBank/DDBJ whole genome shotgun (WGS) entry which is preliminary data.</text>
</comment>
<evidence type="ECO:0000313" key="2">
    <source>
        <dbReference type="EMBL" id="OIJ23800.1"/>
    </source>
</evidence>
<dbReference type="RefSeq" id="WP_045550855.1">
    <property type="nucleotide sequence ID" value="NZ_JZDQ02000054.1"/>
</dbReference>
<dbReference type="AlphaFoldDB" id="A0A1J4MZU9"/>
<sequence>MTEAPHSPGSADEQPGLSENEKRLLDFERSWWSAGTGRDEAVREQLGMSAADYHRAVNDLIDKPEALAYDGVLVRRLRRQRDARRTQRSKNPRS</sequence>
<name>A0A1J4MZU9_9ACTN</name>
<dbReference type="EMBL" id="JZDQ02000054">
    <property type="protein sequence ID" value="OIJ23800.1"/>
    <property type="molecule type" value="Genomic_DNA"/>
</dbReference>
<accession>A0A1J4MZU9</accession>
<evidence type="ECO:0008006" key="4">
    <source>
        <dbReference type="Google" id="ProtNLM"/>
    </source>
</evidence>
<proteinExistence type="predicted"/>
<dbReference type="Pfam" id="PF11662">
    <property type="entry name" value="DUF3263"/>
    <property type="match status" value="1"/>
</dbReference>
<dbReference type="STRING" id="1844.UG56_026090"/>
<feature type="region of interest" description="Disordered" evidence="1">
    <location>
        <begin position="1"/>
        <end position="20"/>
    </location>
</feature>
<evidence type="ECO:0000256" key="1">
    <source>
        <dbReference type="SAM" id="MobiDB-lite"/>
    </source>
</evidence>
<dbReference type="Proteomes" id="UP000033772">
    <property type="component" value="Unassembled WGS sequence"/>
</dbReference>
<dbReference type="InterPro" id="IPR021678">
    <property type="entry name" value="DUF3263"/>
</dbReference>
<dbReference type="OrthoDB" id="3268863at2"/>
<reference evidence="2" key="1">
    <citation type="submission" date="2016-10" db="EMBL/GenBank/DDBJ databases">
        <title>Draft Genome Sequence of Nocardioides luteus Strain BAFB, an Alkane-Degrading Bacterium Isolated from JP-7 Polluted Soil.</title>
        <authorList>
            <person name="Brown L."/>
            <person name="Ruiz O.N."/>
            <person name="Gunasekera T."/>
        </authorList>
    </citation>
    <scope>NUCLEOTIDE SEQUENCE [LARGE SCALE GENOMIC DNA]</scope>
    <source>
        <strain evidence="2">BAFB</strain>
    </source>
</reference>
<keyword evidence="3" id="KW-1185">Reference proteome</keyword>
<protein>
    <recommendedName>
        <fullName evidence="4">DUF3263 domain-containing protein</fullName>
    </recommendedName>
</protein>
<evidence type="ECO:0000313" key="3">
    <source>
        <dbReference type="Proteomes" id="UP000033772"/>
    </source>
</evidence>